<feature type="compositionally biased region" description="Low complexity" evidence="2">
    <location>
        <begin position="954"/>
        <end position="963"/>
    </location>
</feature>
<feature type="region of interest" description="Disordered" evidence="2">
    <location>
        <begin position="734"/>
        <end position="754"/>
    </location>
</feature>
<keyword evidence="6" id="KW-1185">Reference proteome</keyword>
<dbReference type="GO" id="GO:0006397">
    <property type="term" value="P:mRNA processing"/>
    <property type="evidence" value="ECO:0007669"/>
    <property type="project" value="UniProtKB-KW"/>
</dbReference>
<evidence type="ECO:0000313" key="6">
    <source>
        <dbReference type="Proteomes" id="UP001314170"/>
    </source>
</evidence>
<dbReference type="EMBL" id="CAWUPB010001173">
    <property type="protein sequence ID" value="CAK7348182.1"/>
    <property type="molecule type" value="Genomic_DNA"/>
</dbReference>
<dbReference type="SMART" id="SM00582">
    <property type="entry name" value="RPR"/>
    <property type="match status" value="1"/>
</dbReference>
<feature type="region of interest" description="Disordered" evidence="2">
    <location>
        <begin position="905"/>
        <end position="992"/>
    </location>
</feature>
<feature type="compositionally biased region" description="Polar residues" evidence="2">
    <location>
        <begin position="1362"/>
        <end position="1375"/>
    </location>
</feature>
<evidence type="ECO:0000259" key="3">
    <source>
        <dbReference type="PROSITE" id="PS50812"/>
    </source>
</evidence>
<feature type="compositionally biased region" description="Basic residues" evidence="2">
    <location>
        <begin position="302"/>
        <end position="314"/>
    </location>
</feature>
<dbReference type="SUPFAM" id="SSF63748">
    <property type="entry name" value="Tudor/PWWP/MBT"/>
    <property type="match status" value="1"/>
</dbReference>
<protein>
    <recommendedName>
        <fullName evidence="7">HUA2-like protein 3</fullName>
    </recommendedName>
</protein>
<feature type="compositionally biased region" description="Polar residues" evidence="2">
    <location>
        <begin position="382"/>
        <end position="393"/>
    </location>
</feature>
<sequence length="1530" mass="168425">MAPSRRKGAAGKAAAAAAARRQWKVGDLVLAKVKGFPAWPATVSEPEKWGYPNPADWKKILVYFFGTQQISYELKDVGEGFLGRYRGEFLLRLLMDWKLKVDGGVFVEAKMISGLYTFCSMGFVIGVERKRIGSNCVIVDPNAVLKSLIRMQLSKTSFVWMNILLYRAFCNPADVEPFTEEKKQTLLMKRQGRGADFVRAVQEIIDSYEKLQKQDRVDLNSGDDPTHAKCGNSLESSAHFEVKDQRETSEATITGRNDPSLQTDDSSAEAQIGSLHHKDMSLDKPADNVVIREKPIITTYTSRKRSGGLRSRKRIMQDKAPSIERSRSSSRLESSRFQNFMMPPDDGNKSSGDMSTDCIQDRSLRSTRRIKKSPDDSEWDNADSSAFVSNGSIEDNGSEIITADSDSFSLNDASTLDSGCRIETCETVVQCLEGDVELSRGLDFQIKAVVIKKKRKQNRKRATEEVAEPTVGPETEADVDVGLQDNNQNSQFVCENNITQIKEDGDEHLPLVKRARVRMGKQSSLEEENNNFTQGEERTSYEVAFNAMEEDNSFCQPEERTSLDIGVNLLEQLNSSSNCNGDIPAHGDSLVVRETFSNVSPLKNCSPIPADKSQLLRVKEIQSFCCSADGEAALPPSKRLHRALEAMSANAAEKGQDCVETSPVKTLVIGSSISSTRSTSDMVTVSKESNGSEEQSVESPGNMVSLFSSGSKTTLEESNKSSLDVKICNEPESFKGQEPCKDVSPESTDQGGGKDLSGLCFETGIFCTSTQAQTPVHLMPNLDRRQASLLSHRGSLGQLLLLKDEGNSNDIELKNFGAGNANKELHTSEDSGMSPNLISQADNAAKVTSQSGANLIQFSAEEAGCEDSETVRSQIDYDSQADGMCEVAKDVICDKRQQEASHVSLSEYHLDDKDSLAQSSPPPADRVECPMQISTPNTSVHVSTSESANFIQNSGSSSPNSLSHPKKIVSTSVSDEDKNESAVPQRPKSVGKWNNSAEAHAALSSFEAILGSLTRTKESISRATRMAIDCAKFGVSAKVMEILARSLESESNLHKRVDLFFLVDSIAQCSRGLKGDVGGIYPSAIQTMLPRLLSAAAPLEVLRLWLERRILSESIIRHHMRELDLLGGTSSAGLYSRRSARTERSLDDPIRDMEGMLVDEYGSNSSFQLPGFCMPRMLKDEDDGSDSDGGFEAVTPEHYSEAPEYQEITPAVEKHTHILEDVDGELEMEDVAPSCEVEMSSTSGIGGGDAAHNSHNQLEQCLSQVFAPPLPQDVPPSSPPLPSSPPPPPPAAPHSCAMPDPYTSNVDSNIYANSHNLQDDLRQSVSQHSVASRINPSMSNAVHCHTPECRDQMEVQHCDSTSSFSSYPVRQSNNARRSDGLNFHHKAYPPRPQHPPPSNQFSYVQANQHVKSRRGMPPPSYSHRFHPSHNFDCGNFYNNHERMRPGPYELNDGWRFPAAPFPGPRYPDKAKASYAPVPYDGPPREPTRLPHQEWDFHAQGMHHRNFMPSRPPPECAIPVANRAPSIWRPR</sequence>
<feature type="compositionally biased region" description="Basic and acidic residues" evidence="2">
    <location>
        <begin position="315"/>
        <end position="327"/>
    </location>
</feature>
<dbReference type="Gene3D" id="1.25.40.90">
    <property type="match status" value="1"/>
</dbReference>
<accession>A0AAV1SBF1</accession>
<feature type="compositionally biased region" description="Basic and acidic residues" evidence="2">
    <location>
        <begin position="238"/>
        <end position="249"/>
    </location>
</feature>
<feature type="region of interest" description="Disordered" evidence="2">
    <location>
        <begin position="1362"/>
        <end position="1401"/>
    </location>
</feature>
<feature type="domain" description="PWWP" evidence="3">
    <location>
        <begin position="25"/>
        <end position="72"/>
    </location>
</feature>
<dbReference type="PANTHER" id="PTHR12550:SF49">
    <property type="entry name" value="PROTEIN HUA2-LIKE 2-RELATED"/>
    <property type="match status" value="1"/>
</dbReference>
<feature type="compositionally biased region" description="Polar residues" evidence="2">
    <location>
        <begin position="932"/>
        <end position="953"/>
    </location>
</feature>
<feature type="compositionally biased region" description="Polar residues" evidence="2">
    <location>
        <begin position="250"/>
        <end position="268"/>
    </location>
</feature>
<evidence type="ECO:0000256" key="1">
    <source>
        <dbReference type="ARBA" id="ARBA00022664"/>
    </source>
</evidence>
<evidence type="ECO:0000259" key="4">
    <source>
        <dbReference type="PROSITE" id="PS51391"/>
    </source>
</evidence>
<feature type="compositionally biased region" description="Pro residues" evidence="2">
    <location>
        <begin position="1389"/>
        <end position="1398"/>
    </location>
</feature>
<dbReference type="PROSITE" id="PS51391">
    <property type="entry name" value="CID"/>
    <property type="match status" value="1"/>
</dbReference>
<dbReference type="Gene3D" id="2.30.30.140">
    <property type="match status" value="1"/>
</dbReference>
<reference evidence="5 6" key="1">
    <citation type="submission" date="2024-01" db="EMBL/GenBank/DDBJ databases">
        <authorList>
            <person name="Waweru B."/>
        </authorList>
    </citation>
    <scope>NUCLEOTIDE SEQUENCE [LARGE SCALE GENOMIC DNA]</scope>
</reference>
<evidence type="ECO:0000313" key="5">
    <source>
        <dbReference type="EMBL" id="CAK7348182.1"/>
    </source>
</evidence>
<evidence type="ECO:0000256" key="2">
    <source>
        <dbReference type="SAM" id="MobiDB-lite"/>
    </source>
</evidence>
<feature type="domain" description="CID" evidence="4">
    <location>
        <begin position="998"/>
        <end position="1127"/>
    </location>
</feature>
<proteinExistence type="predicted"/>
<dbReference type="Pfam" id="PF00855">
    <property type="entry name" value="PWWP"/>
    <property type="match status" value="1"/>
</dbReference>
<dbReference type="PANTHER" id="PTHR12550">
    <property type="entry name" value="HEPATOMA-DERIVED GROWTH FACTOR-RELATED"/>
    <property type="match status" value="1"/>
</dbReference>
<feature type="region of interest" description="Disordered" evidence="2">
    <location>
        <begin position="1267"/>
        <end position="1305"/>
    </location>
</feature>
<gene>
    <name evidence="5" type="ORF">DCAF_LOCUS20875</name>
</gene>
<organism evidence="5 6">
    <name type="scientific">Dovyalis caffra</name>
    <dbReference type="NCBI Taxonomy" id="77055"/>
    <lineage>
        <taxon>Eukaryota</taxon>
        <taxon>Viridiplantae</taxon>
        <taxon>Streptophyta</taxon>
        <taxon>Embryophyta</taxon>
        <taxon>Tracheophyta</taxon>
        <taxon>Spermatophyta</taxon>
        <taxon>Magnoliopsida</taxon>
        <taxon>eudicotyledons</taxon>
        <taxon>Gunneridae</taxon>
        <taxon>Pentapetalae</taxon>
        <taxon>rosids</taxon>
        <taxon>fabids</taxon>
        <taxon>Malpighiales</taxon>
        <taxon>Salicaceae</taxon>
        <taxon>Flacourtieae</taxon>
        <taxon>Dovyalis</taxon>
    </lineage>
</organism>
<feature type="region of interest" description="Disordered" evidence="2">
    <location>
        <begin position="678"/>
        <end position="722"/>
    </location>
</feature>
<feature type="compositionally biased region" description="Pro residues" evidence="2">
    <location>
        <begin position="1268"/>
        <end position="1292"/>
    </location>
</feature>
<dbReference type="GO" id="GO:0005634">
    <property type="term" value="C:nucleus"/>
    <property type="evidence" value="ECO:0007669"/>
    <property type="project" value="UniProtKB-ARBA"/>
</dbReference>
<dbReference type="SMART" id="SM00293">
    <property type="entry name" value="PWWP"/>
    <property type="match status" value="1"/>
</dbReference>
<dbReference type="InterPro" id="IPR006569">
    <property type="entry name" value="CID_dom"/>
</dbReference>
<dbReference type="InterPro" id="IPR000313">
    <property type="entry name" value="PWWP_dom"/>
</dbReference>
<feature type="compositionally biased region" description="Basic and acidic residues" evidence="2">
    <location>
        <begin position="734"/>
        <end position="744"/>
    </location>
</feature>
<feature type="region of interest" description="Disordered" evidence="2">
    <location>
        <begin position="301"/>
        <end position="393"/>
    </location>
</feature>
<dbReference type="PROSITE" id="PS50812">
    <property type="entry name" value="PWWP"/>
    <property type="match status" value="1"/>
</dbReference>
<feature type="region of interest" description="Disordered" evidence="2">
    <location>
        <begin position="216"/>
        <end position="268"/>
    </location>
</feature>
<feature type="compositionally biased region" description="Polar residues" evidence="2">
    <location>
        <begin position="681"/>
        <end position="699"/>
    </location>
</feature>
<dbReference type="Pfam" id="PF04818">
    <property type="entry name" value="CID"/>
    <property type="match status" value="1"/>
</dbReference>
<keyword evidence="1" id="KW-0507">mRNA processing</keyword>
<name>A0AAV1SBF1_9ROSI</name>
<evidence type="ECO:0008006" key="7">
    <source>
        <dbReference type="Google" id="ProtNLM"/>
    </source>
</evidence>
<dbReference type="Proteomes" id="UP001314170">
    <property type="component" value="Unassembled WGS sequence"/>
</dbReference>
<dbReference type="InterPro" id="IPR008942">
    <property type="entry name" value="ENTH_VHS"/>
</dbReference>
<comment type="caution">
    <text evidence="5">The sequence shown here is derived from an EMBL/GenBank/DDBJ whole genome shotgun (WGS) entry which is preliminary data.</text>
</comment>
<feature type="compositionally biased region" description="Polar residues" evidence="2">
    <location>
        <begin position="349"/>
        <end position="358"/>
    </location>
</feature>